<keyword evidence="2" id="KW-1185">Reference proteome</keyword>
<dbReference type="OrthoDB" id="436622at2759"/>
<gene>
    <name evidence="1" type="ORF">Pmar_PMAR026782</name>
</gene>
<evidence type="ECO:0000313" key="1">
    <source>
        <dbReference type="EMBL" id="EER14602.1"/>
    </source>
</evidence>
<sequence length="100" mass="11426">GLTKRLTDSVEALKKELDEEKFRRDVLCTGVKQQMVSNHEEVSKRQLRVQAWTKDLIESLREAIAAEEGMREASQGSIINSISAFLQRFEEDIREEAGMS</sequence>
<protein>
    <submittedName>
        <fullName evidence="1">Uncharacterized protein</fullName>
    </submittedName>
</protein>
<feature type="non-terminal residue" evidence="1">
    <location>
        <position position="1"/>
    </location>
</feature>
<dbReference type="Proteomes" id="UP000007800">
    <property type="component" value="Unassembled WGS sequence"/>
</dbReference>
<reference evidence="1 2" key="1">
    <citation type="submission" date="2008-07" db="EMBL/GenBank/DDBJ databases">
        <authorList>
            <person name="El-Sayed N."/>
            <person name="Caler E."/>
            <person name="Inman J."/>
            <person name="Amedeo P."/>
            <person name="Hass B."/>
            <person name="Wortman J."/>
        </authorList>
    </citation>
    <scope>NUCLEOTIDE SEQUENCE [LARGE SCALE GENOMIC DNA]</scope>
    <source>
        <strain evidence="2">ATCC 50983 / TXsc</strain>
    </source>
</reference>
<proteinExistence type="predicted"/>
<dbReference type="RefSeq" id="XP_002782806.1">
    <property type="nucleotide sequence ID" value="XM_002782760.1"/>
</dbReference>
<dbReference type="AlphaFoldDB" id="C5KLP1"/>
<dbReference type="GeneID" id="9045464"/>
<accession>C5KLP1</accession>
<dbReference type="EMBL" id="GG674095">
    <property type="protein sequence ID" value="EER14602.1"/>
    <property type="molecule type" value="Genomic_DNA"/>
</dbReference>
<organism evidence="2">
    <name type="scientific">Perkinsus marinus (strain ATCC 50983 / TXsc)</name>
    <dbReference type="NCBI Taxonomy" id="423536"/>
    <lineage>
        <taxon>Eukaryota</taxon>
        <taxon>Sar</taxon>
        <taxon>Alveolata</taxon>
        <taxon>Perkinsozoa</taxon>
        <taxon>Perkinsea</taxon>
        <taxon>Perkinsida</taxon>
        <taxon>Perkinsidae</taxon>
        <taxon>Perkinsus</taxon>
    </lineage>
</organism>
<name>C5KLP1_PERM5</name>
<dbReference type="InParanoid" id="C5KLP1"/>
<evidence type="ECO:0000313" key="2">
    <source>
        <dbReference type="Proteomes" id="UP000007800"/>
    </source>
</evidence>